<accession>A0A7S7LZ19</accession>
<dbReference type="GO" id="GO:0006281">
    <property type="term" value="P:DNA repair"/>
    <property type="evidence" value="ECO:0007669"/>
    <property type="project" value="InterPro"/>
</dbReference>
<dbReference type="EMBL" id="CP054493">
    <property type="protein sequence ID" value="QOY54051.1"/>
    <property type="molecule type" value="Genomic_DNA"/>
</dbReference>
<dbReference type="PANTHER" id="PTHR21180">
    <property type="entry name" value="ENDONUCLEASE/EXONUCLEASE/PHOSPHATASE FAMILY DOMAIN-CONTAINING PROTEIN 1"/>
    <property type="match status" value="1"/>
</dbReference>
<feature type="domain" description="Helix-hairpin-helix DNA-binding motif class 1" evidence="1">
    <location>
        <begin position="55"/>
        <end position="74"/>
    </location>
</feature>
<name>A0A7S7LZ19_9BACT</name>
<keyword evidence="3" id="KW-1185">Reference proteome</keyword>
<gene>
    <name evidence="2" type="ORF">HUE87_09190</name>
</gene>
<dbReference type="AlphaFoldDB" id="A0A7S7LZ19"/>
<evidence type="ECO:0000259" key="1">
    <source>
        <dbReference type="SMART" id="SM00278"/>
    </source>
</evidence>
<dbReference type="GO" id="GO:0015628">
    <property type="term" value="P:protein secretion by the type II secretion system"/>
    <property type="evidence" value="ECO:0007669"/>
    <property type="project" value="TreeGrafter"/>
</dbReference>
<feature type="domain" description="Helix-hairpin-helix DNA-binding motif class 1" evidence="1">
    <location>
        <begin position="26"/>
        <end position="45"/>
    </location>
</feature>
<dbReference type="InterPro" id="IPR051675">
    <property type="entry name" value="Endo/Exo/Phosphatase_dom_1"/>
</dbReference>
<dbReference type="PANTHER" id="PTHR21180:SF32">
    <property type="entry name" value="ENDONUCLEASE_EXONUCLEASE_PHOSPHATASE FAMILY DOMAIN-CONTAINING PROTEIN 1"/>
    <property type="match status" value="1"/>
</dbReference>
<evidence type="ECO:0000313" key="3">
    <source>
        <dbReference type="Proteomes" id="UP000593836"/>
    </source>
</evidence>
<evidence type="ECO:0000313" key="2">
    <source>
        <dbReference type="EMBL" id="QOY54051.1"/>
    </source>
</evidence>
<dbReference type="GO" id="GO:0015627">
    <property type="term" value="C:type II protein secretion system complex"/>
    <property type="evidence" value="ECO:0007669"/>
    <property type="project" value="TreeGrafter"/>
</dbReference>
<protein>
    <submittedName>
        <fullName evidence="2">Helix-hairpin-helix domain-containing protein</fullName>
    </submittedName>
</protein>
<dbReference type="SMART" id="SM00278">
    <property type="entry name" value="HhH1"/>
    <property type="match status" value="2"/>
</dbReference>
<dbReference type="GO" id="GO:0003677">
    <property type="term" value="F:DNA binding"/>
    <property type="evidence" value="ECO:0007669"/>
    <property type="project" value="InterPro"/>
</dbReference>
<dbReference type="NCBIfam" id="TIGR00426">
    <property type="entry name" value="competence protein ComEA helix-hairpin-helix repeat region"/>
    <property type="match status" value="1"/>
</dbReference>
<sequence>MKILTMIFLGVSLLFGTVDINNADQTELSSINGIGAKKADAIIKYRSTNCFKSIDELANVKGIGAKTVEKNRANLTANGCK</sequence>
<dbReference type="InterPro" id="IPR003583">
    <property type="entry name" value="Hlx-hairpin-Hlx_DNA-bd_motif"/>
</dbReference>
<dbReference type="SUPFAM" id="SSF47781">
    <property type="entry name" value="RuvA domain 2-like"/>
    <property type="match status" value="1"/>
</dbReference>
<dbReference type="InterPro" id="IPR010994">
    <property type="entry name" value="RuvA_2-like"/>
</dbReference>
<dbReference type="RefSeq" id="WP_194366034.1">
    <property type="nucleotide sequence ID" value="NZ_CP054493.1"/>
</dbReference>
<proteinExistence type="predicted"/>
<reference evidence="2 3" key="1">
    <citation type="submission" date="2020-05" db="EMBL/GenBank/DDBJ databases">
        <title>Sulfurimonas marisnigri, sp. nov., and Sulfurimonas baltica, sp. nov., manganese oxide reducing chemolithoautotrophs of the class Epsilonproteobacteria isolated from the pelagic redoxclines of the Black and Baltic Seas and emended description of the genus Sulfurimonas.</title>
        <authorList>
            <person name="Henkel J.V."/>
            <person name="Laudan C."/>
            <person name="Werner J."/>
            <person name="Neu T."/>
            <person name="Plewe S."/>
            <person name="Sproer C."/>
            <person name="Bunk B."/>
            <person name="Schulz-Vogt H.N."/>
        </authorList>
    </citation>
    <scope>NUCLEOTIDE SEQUENCE [LARGE SCALE GENOMIC DNA]</scope>
    <source>
        <strain evidence="2 3">SoZ1</strain>
    </source>
</reference>
<dbReference type="KEGG" id="smas:HUE87_09190"/>
<organism evidence="2 3">
    <name type="scientific">Candidatus Sulfurimonas marisnigri</name>
    <dbReference type="NCBI Taxonomy" id="2740405"/>
    <lineage>
        <taxon>Bacteria</taxon>
        <taxon>Pseudomonadati</taxon>
        <taxon>Campylobacterota</taxon>
        <taxon>Epsilonproteobacteria</taxon>
        <taxon>Campylobacterales</taxon>
        <taxon>Sulfurimonadaceae</taxon>
        <taxon>Sulfurimonas</taxon>
    </lineage>
</organism>
<dbReference type="Gene3D" id="1.10.150.320">
    <property type="entry name" value="Photosystem II 12 kDa extrinsic protein"/>
    <property type="match status" value="1"/>
</dbReference>
<dbReference type="Pfam" id="PF12836">
    <property type="entry name" value="HHH_3"/>
    <property type="match status" value="1"/>
</dbReference>
<dbReference type="Proteomes" id="UP000593836">
    <property type="component" value="Chromosome"/>
</dbReference>
<dbReference type="InterPro" id="IPR004509">
    <property type="entry name" value="Competence_ComEA_HhH"/>
</dbReference>